<evidence type="ECO:0000313" key="2">
    <source>
        <dbReference type="EMBL" id="KAB1076640.1"/>
    </source>
</evidence>
<dbReference type="Proteomes" id="UP000474159">
    <property type="component" value="Unassembled WGS sequence"/>
</dbReference>
<accession>A0A6L3SWV2</accession>
<dbReference type="EMBL" id="VZZK01000028">
    <property type="protein sequence ID" value="KAB1076640.1"/>
    <property type="molecule type" value="Genomic_DNA"/>
</dbReference>
<reference evidence="2 3" key="1">
    <citation type="submission" date="2019-09" db="EMBL/GenBank/DDBJ databases">
        <title>YIM 48816 draft genome.</title>
        <authorList>
            <person name="Jiang L."/>
        </authorList>
    </citation>
    <scope>NUCLEOTIDE SEQUENCE [LARGE SCALE GENOMIC DNA]</scope>
    <source>
        <strain evidence="2 3">YIM 48816</strain>
    </source>
</reference>
<evidence type="ECO:0000313" key="3">
    <source>
        <dbReference type="Proteomes" id="UP000474159"/>
    </source>
</evidence>
<dbReference type="AlphaFoldDB" id="A0A6L3SWV2"/>
<protein>
    <submittedName>
        <fullName evidence="2">Uncharacterized protein</fullName>
    </submittedName>
</protein>
<feature type="signal peptide" evidence="1">
    <location>
        <begin position="1"/>
        <end position="25"/>
    </location>
</feature>
<evidence type="ECO:0000256" key="1">
    <source>
        <dbReference type="SAM" id="SignalP"/>
    </source>
</evidence>
<sequence>MRHRAILIAALLPAAPLLGLAPARAGAEMFRCITKGATTVLKDGGPEAVDAVEGKGVSITLDAEGTSLVLINDANSAVARFTCQREGRRAGVVACTRPDESLRLNRRTGVMLRTVTTRGVDFVLSFVLICTRPRPTARAAPASLASE</sequence>
<feature type="chain" id="PRO_5027009108" evidence="1">
    <location>
        <begin position="26"/>
        <end position="147"/>
    </location>
</feature>
<name>A0A6L3SWV2_9HYPH</name>
<organism evidence="2 3">
    <name type="scientific">Methylobacterium soli</name>
    <dbReference type="NCBI Taxonomy" id="553447"/>
    <lineage>
        <taxon>Bacteria</taxon>
        <taxon>Pseudomonadati</taxon>
        <taxon>Pseudomonadota</taxon>
        <taxon>Alphaproteobacteria</taxon>
        <taxon>Hyphomicrobiales</taxon>
        <taxon>Methylobacteriaceae</taxon>
        <taxon>Methylobacterium</taxon>
    </lineage>
</organism>
<gene>
    <name evidence="2" type="ORF">F6X53_22335</name>
</gene>
<dbReference type="RefSeq" id="WP_151002566.1">
    <property type="nucleotide sequence ID" value="NZ_BPQY01000745.1"/>
</dbReference>
<keyword evidence="3" id="KW-1185">Reference proteome</keyword>
<proteinExistence type="predicted"/>
<comment type="caution">
    <text evidence="2">The sequence shown here is derived from an EMBL/GenBank/DDBJ whole genome shotgun (WGS) entry which is preliminary data.</text>
</comment>
<dbReference type="OrthoDB" id="7996872at2"/>
<keyword evidence="1" id="KW-0732">Signal</keyword>